<dbReference type="EMBL" id="AP019308">
    <property type="protein sequence ID" value="BBH24394.1"/>
    <property type="molecule type" value="Genomic_DNA"/>
</dbReference>
<dbReference type="Proteomes" id="UP000275368">
    <property type="component" value="Chromosome"/>
</dbReference>
<sequence length="476" mass="54286">MKEIQTDYPENHGLSSRSLLMFFSRMEQLNLHVNSFVLLQNGKATAQFYRKPYRKERPQLLFSLSKSFTSIAIGIARDEGYLDLSESVISFFPDKLPDSISENLSQMTIHHLLSMNAGHHDNIYGYVAQETDWVKAFLSAEVEHRPGTYYRYSTHSTYMLSAIIEKVTAQPLTDYLMPRLFEPLGISRPSWETCPMGVAAGGMGLSIPTEGIAKFGQMLLNKGVFNGQRIVSESYIDLATKEQSDTRRDEERIDFSQGYGYQFFLCRDGCFMGNGGYGQFCFVAPQSNIVIAGTSSFSSMKQLQTLLDLFYEHILGNINKDVLQSKADQQSLQKYLSAMTYPFTKPQSPSINCIQLQDRHYSLKDNPQHISQLSFFSKDEHVEFQMTYEDETVKSYKCELDCLVTSSDLFVKDLALHQQEVVTHACWKEANKLIITRVYIETPYVVTYSISFTDNRVELICTSNVSEEYKLLGILV</sequence>
<dbReference type="SUPFAM" id="SSF56601">
    <property type="entry name" value="beta-lactamase/transpeptidase-like"/>
    <property type="match status" value="1"/>
</dbReference>
<accession>A0A3G9JNF3</accession>
<dbReference type="AlphaFoldDB" id="A0A3G9JNF3"/>
<dbReference type="RefSeq" id="WP_125664566.1">
    <property type="nucleotide sequence ID" value="NZ_AP019308.1"/>
</dbReference>
<dbReference type="Pfam" id="PF00144">
    <property type="entry name" value="Beta-lactamase"/>
    <property type="match status" value="1"/>
</dbReference>
<dbReference type="InterPro" id="IPR001466">
    <property type="entry name" value="Beta-lactam-related"/>
</dbReference>
<dbReference type="Gene3D" id="3.40.710.10">
    <property type="entry name" value="DD-peptidase/beta-lactamase superfamily"/>
    <property type="match status" value="1"/>
</dbReference>
<name>A0A3G9JNF3_9BACL</name>
<reference evidence="1 2" key="1">
    <citation type="submission" date="2018-11" db="EMBL/GenBank/DDBJ databases">
        <title>Complete genome sequence of Paenibacillus baekrokdamisoli strain KCTC 33723.</title>
        <authorList>
            <person name="Kang S.W."/>
            <person name="Lee K.C."/>
            <person name="Kim K.K."/>
            <person name="Kim J.S."/>
            <person name="Kim D.S."/>
            <person name="Ko S.H."/>
            <person name="Yang S.H."/>
            <person name="Lee J.S."/>
        </authorList>
    </citation>
    <scope>NUCLEOTIDE SEQUENCE [LARGE SCALE GENOMIC DNA]</scope>
    <source>
        <strain evidence="1 2">KCTC 33723</strain>
    </source>
</reference>
<protein>
    <submittedName>
        <fullName evidence="1">Uncharacterized protein</fullName>
    </submittedName>
</protein>
<evidence type="ECO:0000313" key="2">
    <source>
        <dbReference type="Proteomes" id="UP000275368"/>
    </source>
</evidence>
<keyword evidence="2" id="KW-1185">Reference proteome</keyword>
<proteinExistence type="predicted"/>
<organism evidence="1 2">
    <name type="scientific">Paenibacillus baekrokdamisoli</name>
    <dbReference type="NCBI Taxonomy" id="1712516"/>
    <lineage>
        <taxon>Bacteria</taxon>
        <taxon>Bacillati</taxon>
        <taxon>Bacillota</taxon>
        <taxon>Bacilli</taxon>
        <taxon>Bacillales</taxon>
        <taxon>Paenibacillaceae</taxon>
        <taxon>Paenibacillus</taxon>
    </lineage>
</organism>
<gene>
    <name evidence="1" type="ORF">Back11_57390</name>
</gene>
<dbReference type="PANTHER" id="PTHR43283">
    <property type="entry name" value="BETA-LACTAMASE-RELATED"/>
    <property type="match status" value="1"/>
</dbReference>
<dbReference type="InterPro" id="IPR012338">
    <property type="entry name" value="Beta-lactam/transpept-like"/>
</dbReference>
<dbReference type="PANTHER" id="PTHR43283:SF7">
    <property type="entry name" value="BETA-LACTAMASE-RELATED DOMAIN-CONTAINING PROTEIN"/>
    <property type="match status" value="1"/>
</dbReference>
<dbReference type="KEGG" id="pbk:Back11_57390"/>
<evidence type="ECO:0000313" key="1">
    <source>
        <dbReference type="EMBL" id="BBH24394.1"/>
    </source>
</evidence>
<dbReference type="InterPro" id="IPR050789">
    <property type="entry name" value="Diverse_Enzym_Activities"/>
</dbReference>
<dbReference type="OrthoDB" id="9773047at2"/>